<keyword evidence="3" id="KW-1185">Reference proteome</keyword>
<evidence type="ECO:0000313" key="2">
    <source>
        <dbReference type="EMBL" id="QCK84653.1"/>
    </source>
</evidence>
<accession>A0A4D7QG89</accession>
<dbReference type="EMBL" id="CP039865">
    <property type="protein sequence ID" value="QCK84653.1"/>
    <property type="molecule type" value="Genomic_DNA"/>
</dbReference>
<reference evidence="2 3" key="1">
    <citation type="submission" date="2019-04" db="EMBL/GenBank/DDBJ databases">
        <title>Phreatobacter aquaticus sp. nov.</title>
        <authorList>
            <person name="Choi A."/>
            <person name="Baek K."/>
        </authorList>
    </citation>
    <scope>NUCLEOTIDE SEQUENCE [LARGE SCALE GENOMIC DNA]</scope>
    <source>
        <strain evidence="2 3">NMCR1094</strain>
    </source>
</reference>
<proteinExistence type="predicted"/>
<name>A0A4D7QG89_9HYPH</name>
<dbReference type="SUPFAM" id="SSF81343">
    <property type="entry name" value="Fumarate reductase respiratory complex transmembrane subunits"/>
    <property type="match status" value="1"/>
</dbReference>
<feature type="transmembrane region" description="Helical" evidence="1">
    <location>
        <begin position="221"/>
        <end position="240"/>
    </location>
</feature>
<dbReference type="Proteomes" id="UP000298588">
    <property type="component" value="Chromosome"/>
</dbReference>
<feature type="transmembrane region" description="Helical" evidence="1">
    <location>
        <begin position="59"/>
        <end position="77"/>
    </location>
</feature>
<keyword evidence="1" id="KW-0812">Transmembrane</keyword>
<keyword evidence="1" id="KW-0472">Membrane</keyword>
<dbReference type="InterPro" id="IPR034804">
    <property type="entry name" value="SQR/QFR_C/D"/>
</dbReference>
<feature type="transmembrane region" description="Helical" evidence="1">
    <location>
        <begin position="169"/>
        <end position="189"/>
    </location>
</feature>
<keyword evidence="1" id="KW-1133">Transmembrane helix</keyword>
<dbReference type="KEGG" id="paqt:E8L99_02060"/>
<feature type="transmembrane region" description="Helical" evidence="1">
    <location>
        <begin position="89"/>
        <end position="116"/>
    </location>
</feature>
<evidence type="ECO:0000256" key="1">
    <source>
        <dbReference type="SAM" id="Phobius"/>
    </source>
</evidence>
<dbReference type="GO" id="GO:0016020">
    <property type="term" value="C:membrane"/>
    <property type="evidence" value="ECO:0007669"/>
    <property type="project" value="InterPro"/>
</dbReference>
<organism evidence="2 3">
    <name type="scientific">Phreatobacter aquaticus</name>
    <dbReference type="NCBI Taxonomy" id="2570229"/>
    <lineage>
        <taxon>Bacteria</taxon>
        <taxon>Pseudomonadati</taxon>
        <taxon>Pseudomonadota</taxon>
        <taxon>Alphaproteobacteria</taxon>
        <taxon>Hyphomicrobiales</taxon>
        <taxon>Phreatobacteraceae</taxon>
        <taxon>Phreatobacter</taxon>
    </lineage>
</organism>
<gene>
    <name evidence="2" type="ORF">E8L99_02060</name>
</gene>
<feature type="transmembrane region" description="Helical" evidence="1">
    <location>
        <begin position="12"/>
        <end position="29"/>
    </location>
</feature>
<evidence type="ECO:0000313" key="3">
    <source>
        <dbReference type="Proteomes" id="UP000298588"/>
    </source>
</evidence>
<sequence>MPGVSDQAIRRLRLGSGVVLFAYILSHLVNHALGAISLDHAEAGLRLAMRLWHSRPGTVLLYGAAVIHVALALRTVFLRRHWRLPVIEILRIASGFSLPLLLIGHVVATRLTLTLFDVPQSYGRTVSNLAASGNEGWQLALLAPGWIHGCLGLWITLRRSAWAQKVRGLLVAAVVALPAAAALGFYRMLEEAARQPLVGALPAPSDSTLLGAWQSSLTRSYIILVVAALVGGQIYQRWVVRRDNDNRSS</sequence>
<evidence type="ECO:0008006" key="4">
    <source>
        <dbReference type="Google" id="ProtNLM"/>
    </source>
</evidence>
<dbReference type="AlphaFoldDB" id="A0A4D7QG89"/>
<dbReference type="OrthoDB" id="341967at2"/>
<feature type="transmembrane region" description="Helical" evidence="1">
    <location>
        <begin position="136"/>
        <end position="157"/>
    </location>
</feature>
<protein>
    <recommendedName>
        <fullName evidence="4">Adenylate/guanylate cyclase domain-containing protein</fullName>
    </recommendedName>
</protein>